<dbReference type="EMBL" id="BAAACG010000016">
    <property type="protein sequence ID" value="GAA0745435.1"/>
    <property type="molecule type" value="Genomic_DNA"/>
</dbReference>
<keyword evidence="4 8" id="KW-0812">Transmembrane</keyword>
<evidence type="ECO:0000256" key="2">
    <source>
        <dbReference type="ARBA" id="ARBA00006434"/>
    </source>
</evidence>
<dbReference type="InterPro" id="IPR050277">
    <property type="entry name" value="Sodium:Solute_Symporter"/>
</dbReference>
<dbReference type="PROSITE" id="PS50283">
    <property type="entry name" value="NA_SOLUT_SYMP_3"/>
    <property type="match status" value="1"/>
</dbReference>
<feature type="transmembrane region" description="Helical" evidence="8">
    <location>
        <begin position="407"/>
        <end position="427"/>
    </location>
</feature>
<evidence type="ECO:0000313" key="9">
    <source>
        <dbReference type="EMBL" id="GAA0745435.1"/>
    </source>
</evidence>
<evidence type="ECO:0000256" key="6">
    <source>
        <dbReference type="ARBA" id="ARBA00023136"/>
    </source>
</evidence>
<evidence type="ECO:0000256" key="8">
    <source>
        <dbReference type="SAM" id="Phobius"/>
    </source>
</evidence>
<name>A0ABP3V2I0_9CLOT</name>
<dbReference type="PANTHER" id="PTHR48086">
    <property type="entry name" value="SODIUM/PROLINE SYMPORTER-RELATED"/>
    <property type="match status" value="1"/>
</dbReference>
<dbReference type="InterPro" id="IPR001734">
    <property type="entry name" value="Na/solute_symporter"/>
</dbReference>
<dbReference type="Gene3D" id="1.20.1730.10">
    <property type="entry name" value="Sodium/glucose cotransporter"/>
    <property type="match status" value="1"/>
</dbReference>
<feature type="transmembrane region" description="Helical" evidence="8">
    <location>
        <begin position="349"/>
        <end position="367"/>
    </location>
</feature>
<feature type="transmembrane region" description="Helical" evidence="8">
    <location>
        <begin position="70"/>
        <end position="88"/>
    </location>
</feature>
<feature type="transmembrane region" description="Helical" evidence="8">
    <location>
        <begin position="301"/>
        <end position="329"/>
    </location>
</feature>
<sequence>MLIASIIFTLILTAILGYIGKLKINNSKDFINANNKLGLIGVTSMLMGVIIGGASTVGTSQMAYKHGISAIWFILGVSISSVLLGLIYSKQVDKKNFSTLPQVIGNTYGEKSRTASSVLLSLGMFIHITGQVLACTALFTAIFGVDSKITSFIVVLLLVFYIVFGGFWGSTLVGAMKTVLLYGTSIICGLILIFKLNAPKEIATFFPKNPWFNLFSDGVFQDLACCFSTIVGILSTQTYFQAIMSGKNSKISKYSSFIVAFLVFPVGLVCTFIGMYMRVHFPSISPKEAFPLFLINYLNPMLGGVSIATVLISSIATGAGLALGISTMFVKDIIPKFLKEKLDDKKEILFLRITIIIVGILTLFLVINNTESMILDWGFLSMIFRATPIFIPVIAALFMKNYVNCKAGLYSIIIGPLCSMLWILLGLDSVCSIYIGIFSNILVLFILSKKFNKTNTITRNINN</sequence>
<comment type="similarity">
    <text evidence="2 7">Belongs to the sodium:solute symporter (SSF) (TC 2.A.21) family.</text>
</comment>
<evidence type="ECO:0000256" key="4">
    <source>
        <dbReference type="ARBA" id="ARBA00022692"/>
    </source>
</evidence>
<evidence type="ECO:0000256" key="1">
    <source>
        <dbReference type="ARBA" id="ARBA00004141"/>
    </source>
</evidence>
<evidence type="ECO:0000256" key="7">
    <source>
        <dbReference type="RuleBase" id="RU362091"/>
    </source>
</evidence>
<organism evidence="9 10">
    <name type="scientific">Clostridium oceanicum</name>
    <dbReference type="NCBI Taxonomy" id="1543"/>
    <lineage>
        <taxon>Bacteria</taxon>
        <taxon>Bacillati</taxon>
        <taxon>Bacillota</taxon>
        <taxon>Clostridia</taxon>
        <taxon>Eubacteriales</taxon>
        <taxon>Clostridiaceae</taxon>
        <taxon>Clostridium</taxon>
    </lineage>
</organism>
<accession>A0ABP3V2I0</accession>
<keyword evidence="5 8" id="KW-1133">Transmembrane helix</keyword>
<dbReference type="Proteomes" id="UP001501510">
    <property type="component" value="Unassembled WGS sequence"/>
</dbReference>
<keyword evidence="10" id="KW-1185">Reference proteome</keyword>
<evidence type="ECO:0000313" key="10">
    <source>
        <dbReference type="Proteomes" id="UP001501510"/>
    </source>
</evidence>
<feature type="transmembrane region" description="Helical" evidence="8">
    <location>
        <begin position="179"/>
        <end position="198"/>
    </location>
</feature>
<keyword evidence="6 8" id="KW-0472">Membrane</keyword>
<feature type="transmembrane region" description="Helical" evidence="8">
    <location>
        <begin position="36"/>
        <end position="58"/>
    </location>
</feature>
<comment type="caution">
    <text evidence="9">The sequence shown here is derived from an EMBL/GenBank/DDBJ whole genome shotgun (WGS) entry which is preliminary data.</text>
</comment>
<comment type="subcellular location">
    <subcellularLocation>
        <location evidence="1">Membrane</location>
        <topology evidence="1">Multi-pass membrane protein</topology>
    </subcellularLocation>
</comment>
<feature type="transmembrane region" description="Helical" evidence="8">
    <location>
        <begin position="118"/>
        <end position="143"/>
    </location>
</feature>
<evidence type="ECO:0000256" key="5">
    <source>
        <dbReference type="ARBA" id="ARBA00022989"/>
    </source>
</evidence>
<protein>
    <submittedName>
        <fullName evidence="9">Sodium:solute symporter family protein</fullName>
    </submittedName>
</protein>
<feature type="transmembrane region" description="Helical" evidence="8">
    <location>
        <begin position="149"/>
        <end position="167"/>
    </location>
</feature>
<feature type="transmembrane region" description="Helical" evidence="8">
    <location>
        <begin position="218"/>
        <end position="236"/>
    </location>
</feature>
<dbReference type="InterPro" id="IPR038377">
    <property type="entry name" value="Na/Glc_symporter_sf"/>
</dbReference>
<reference evidence="10" key="1">
    <citation type="journal article" date="2019" name="Int. J. Syst. Evol. Microbiol.">
        <title>The Global Catalogue of Microorganisms (GCM) 10K type strain sequencing project: providing services to taxonomists for standard genome sequencing and annotation.</title>
        <authorList>
            <consortium name="The Broad Institute Genomics Platform"/>
            <consortium name="The Broad Institute Genome Sequencing Center for Infectious Disease"/>
            <person name="Wu L."/>
            <person name="Ma J."/>
        </authorList>
    </citation>
    <scope>NUCLEOTIDE SEQUENCE [LARGE SCALE GENOMIC DNA]</scope>
    <source>
        <strain evidence="10">JCM 1407</strain>
    </source>
</reference>
<keyword evidence="3" id="KW-0813">Transport</keyword>
<proteinExistence type="inferred from homology"/>
<dbReference type="RefSeq" id="WP_343763140.1">
    <property type="nucleotide sequence ID" value="NZ_BAAACG010000016.1"/>
</dbReference>
<gene>
    <name evidence="9" type="ORF">GCM10008906_31760</name>
</gene>
<dbReference type="PANTHER" id="PTHR48086:SF7">
    <property type="entry name" value="SODIUM-SOLUTE SYMPORTER-RELATED"/>
    <property type="match status" value="1"/>
</dbReference>
<feature type="transmembrane region" description="Helical" evidence="8">
    <location>
        <begin position="433"/>
        <end position="451"/>
    </location>
</feature>
<evidence type="ECO:0000256" key="3">
    <source>
        <dbReference type="ARBA" id="ARBA00022448"/>
    </source>
</evidence>
<feature type="transmembrane region" description="Helical" evidence="8">
    <location>
        <begin position="379"/>
        <end position="398"/>
    </location>
</feature>
<feature type="transmembrane region" description="Helical" evidence="8">
    <location>
        <begin position="257"/>
        <end position="281"/>
    </location>
</feature>
<feature type="transmembrane region" description="Helical" evidence="8">
    <location>
        <begin position="6"/>
        <end position="24"/>
    </location>
</feature>
<dbReference type="Pfam" id="PF00474">
    <property type="entry name" value="SSF"/>
    <property type="match status" value="1"/>
</dbReference>
<dbReference type="CDD" id="cd10322">
    <property type="entry name" value="SLC5sbd"/>
    <property type="match status" value="1"/>
</dbReference>